<dbReference type="Pfam" id="PF12833">
    <property type="entry name" value="HTH_18"/>
    <property type="match status" value="1"/>
</dbReference>
<evidence type="ECO:0000313" key="6">
    <source>
        <dbReference type="Proteomes" id="UP000262954"/>
    </source>
</evidence>
<evidence type="ECO:0000259" key="4">
    <source>
        <dbReference type="PROSITE" id="PS01124"/>
    </source>
</evidence>
<dbReference type="PANTHER" id="PTHR43280">
    <property type="entry name" value="ARAC-FAMILY TRANSCRIPTIONAL REGULATOR"/>
    <property type="match status" value="1"/>
</dbReference>
<evidence type="ECO:0000256" key="1">
    <source>
        <dbReference type="ARBA" id="ARBA00023015"/>
    </source>
</evidence>
<name>A0A354LYN0_9BACT</name>
<dbReference type="Proteomes" id="UP000262954">
    <property type="component" value="Unassembled WGS sequence"/>
</dbReference>
<keyword evidence="1" id="KW-0805">Transcription regulation</keyword>
<evidence type="ECO:0000313" key="5">
    <source>
        <dbReference type="EMBL" id="HBJ07369.1"/>
    </source>
</evidence>
<dbReference type="Gene3D" id="1.10.10.60">
    <property type="entry name" value="Homeodomain-like"/>
    <property type="match status" value="2"/>
</dbReference>
<organism evidence="5 6">
    <name type="scientific">Coprobacter fastidiosus</name>
    <dbReference type="NCBI Taxonomy" id="1099853"/>
    <lineage>
        <taxon>Bacteria</taxon>
        <taxon>Pseudomonadati</taxon>
        <taxon>Bacteroidota</taxon>
        <taxon>Bacteroidia</taxon>
        <taxon>Bacteroidales</taxon>
        <taxon>Barnesiellaceae</taxon>
        <taxon>Coprobacter</taxon>
    </lineage>
</organism>
<dbReference type="PROSITE" id="PS01124">
    <property type="entry name" value="HTH_ARAC_FAMILY_2"/>
    <property type="match status" value="1"/>
</dbReference>
<sequence length="197" mass="23045">MQFFREKVFTLDEYERRLLEQIVLEGSRTFSDRLNDIYLMNMTKSENAIFGGEQMIKNLIEILLIALFRRNADRTGRFENTAEGIPERQVVSDISSILKNALYTPLTLDDVAAKLYFSKAYLQRIFRERKGVTIKKYYNHLKIEEAKKLLSEEKTATEIAELLNFGSIHYFCKCFKDATNLTPTEYARSTKLQNLIE</sequence>
<dbReference type="AlphaFoldDB" id="A0A354LYN0"/>
<dbReference type="PANTHER" id="PTHR43280:SF10">
    <property type="entry name" value="REGULATORY PROTEIN POCR"/>
    <property type="match status" value="1"/>
</dbReference>
<dbReference type="SMART" id="SM00342">
    <property type="entry name" value="HTH_ARAC"/>
    <property type="match status" value="1"/>
</dbReference>
<gene>
    <name evidence="5" type="ORF">DDY73_00025</name>
</gene>
<keyword evidence="2" id="KW-0238">DNA-binding</keyword>
<accession>A0A354LYN0</accession>
<dbReference type="SUPFAM" id="SSF46689">
    <property type="entry name" value="Homeodomain-like"/>
    <property type="match status" value="2"/>
</dbReference>
<evidence type="ECO:0000256" key="3">
    <source>
        <dbReference type="ARBA" id="ARBA00023163"/>
    </source>
</evidence>
<dbReference type="GO" id="GO:0003700">
    <property type="term" value="F:DNA-binding transcription factor activity"/>
    <property type="evidence" value="ECO:0007669"/>
    <property type="project" value="InterPro"/>
</dbReference>
<dbReference type="InterPro" id="IPR009057">
    <property type="entry name" value="Homeodomain-like_sf"/>
</dbReference>
<comment type="caution">
    <text evidence="5">The sequence shown here is derived from an EMBL/GenBank/DDBJ whole genome shotgun (WGS) entry which is preliminary data.</text>
</comment>
<feature type="domain" description="HTH araC/xylS-type" evidence="4">
    <location>
        <begin position="92"/>
        <end position="189"/>
    </location>
</feature>
<protein>
    <recommendedName>
        <fullName evidence="4">HTH araC/xylS-type domain-containing protein</fullName>
    </recommendedName>
</protein>
<proteinExistence type="predicted"/>
<keyword evidence="3" id="KW-0804">Transcription</keyword>
<dbReference type="GO" id="GO:0043565">
    <property type="term" value="F:sequence-specific DNA binding"/>
    <property type="evidence" value="ECO:0007669"/>
    <property type="project" value="InterPro"/>
</dbReference>
<reference evidence="5 6" key="1">
    <citation type="journal article" date="2018" name="Nat. Biotechnol.">
        <title>A standardized bacterial taxonomy based on genome phylogeny substantially revises the tree of life.</title>
        <authorList>
            <person name="Parks D.H."/>
            <person name="Chuvochina M."/>
            <person name="Waite D.W."/>
            <person name="Rinke C."/>
            <person name="Skarshewski A."/>
            <person name="Chaumeil P.A."/>
            <person name="Hugenholtz P."/>
        </authorList>
    </citation>
    <scope>NUCLEOTIDE SEQUENCE [LARGE SCALE GENOMIC DNA]</scope>
    <source>
        <strain evidence="5">UBA11482</strain>
    </source>
</reference>
<dbReference type="InterPro" id="IPR018060">
    <property type="entry name" value="HTH_AraC"/>
</dbReference>
<dbReference type="EMBL" id="DNWC01000001">
    <property type="protein sequence ID" value="HBJ07369.1"/>
    <property type="molecule type" value="Genomic_DNA"/>
</dbReference>
<evidence type="ECO:0000256" key="2">
    <source>
        <dbReference type="ARBA" id="ARBA00023125"/>
    </source>
</evidence>